<dbReference type="Proteomes" id="UP001230156">
    <property type="component" value="Unassembled WGS sequence"/>
</dbReference>
<gene>
    <name evidence="1" type="ORF">Q8A70_20910</name>
</gene>
<accession>A0ABU0YR15</accession>
<reference evidence="2" key="1">
    <citation type="submission" date="2023-08" db="EMBL/GenBank/DDBJ databases">
        <title>Rhodospirillaceae gen. nov., a novel taxon isolated from the Yangtze River Yuezi River estuary sludge.</title>
        <authorList>
            <person name="Ruan L."/>
        </authorList>
    </citation>
    <scope>NUCLEOTIDE SEQUENCE [LARGE SCALE GENOMIC DNA]</scope>
    <source>
        <strain evidence="2">R-7</strain>
    </source>
</reference>
<dbReference type="EMBL" id="JAUYVI010000006">
    <property type="protein sequence ID" value="MDQ7250164.1"/>
    <property type="molecule type" value="Genomic_DNA"/>
</dbReference>
<keyword evidence="2" id="KW-1185">Reference proteome</keyword>
<proteinExistence type="predicted"/>
<organism evidence="1 2">
    <name type="scientific">Dongia sedimenti</name>
    <dbReference type="NCBI Taxonomy" id="3064282"/>
    <lineage>
        <taxon>Bacteria</taxon>
        <taxon>Pseudomonadati</taxon>
        <taxon>Pseudomonadota</taxon>
        <taxon>Alphaproteobacteria</taxon>
        <taxon>Rhodospirillales</taxon>
        <taxon>Dongiaceae</taxon>
        <taxon>Dongia</taxon>
    </lineage>
</organism>
<protein>
    <recommendedName>
        <fullName evidence="3">DUF2927 domain-containing protein</fullName>
    </recommendedName>
</protein>
<evidence type="ECO:0000313" key="1">
    <source>
        <dbReference type="EMBL" id="MDQ7250164.1"/>
    </source>
</evidence>
<evidence type="ECO:0008006" key="3">
    <source>
        <dbReference type="Google" id="ProtNLM"/>
    </source>
</evidence>
<name>A0ABU0YR15_9PROT</name>
<comment type="caution">
    <text evidence="1">The sequence shown here is derived from an EMBL/GenBank/DDBJ whole genome shotgun (WGS) entry which is preliminary data.</text>
</comment>
<sequence>MLRLPIGIQAWIVIIFLVATAAMARDARAEPPEVIISQLGAERIVELMFPAGTPFEKAPVVKWDHEPRVLALIEDNVDETKRTEFREELAKLRDRLRLRVVDVEVLKEGEFPERWTPDDIVIVLGQQTVERAGGRYSSLLASAVDSPDDAADIAVDAMVAKAPAVHRTKVPFQTGRMVRVVALIRVGEGVPDSRPLLSTILYTSLCPSVGIHGRDPRLFRAGALGAELTEEAFSYYDFLYGEAAPPEMRKEKLQRLLGLAP</sequence>
<evidence type="ECO:0000313" key="2">
    <source>
        <dbReference type="Proteomes" id="UP001230156"/>
    </source>
</evidence>
<dbReference type="RefSeq" id="WP_379959058.1">
    <property type="nucleotide sequence ID" value="NZ_JAUYVI010000006.1"/>
</dbReference>